<dbReference type="Gene3D" id="3.40.50.10420">
    <property type="entry name" value="NagB/RpiA/CoA transferase-like"/>
    <property type="match status" value="1"/>
</dbReference>
<evidence type="ECO:0000313" key="3">
    <source>
        <dbReference type="Proteomes" id="UP000033220"/>
    </source>
</evidence>
<organism evidence="2 3">
    <name type="scientific">Pararhodospirillum photometricum DSM 122</name>
    <dbReference type="NCBI Taxonomy" id="1150469"/>
    <lineage>
        <taxon>Bacteria</taxon>
        <taxon>Pseudomonadati</taxon>
        <taxon>Pseudomonadota</taxon>
        <taxon>Alphaproteobacteria</taxon>
        <taxon>Rhodospirillales</taxon>
        <taxon>Rhodospirillaceae</taxon>
        <taxon>Pararhodospirillum</taxon>
    </lineage>
</organism>
<evidence type="ECO:0000259" key="1">
    <source>
        <dbReference type="Pfam" id="PF02589"/>
    </source>
</evidence>
<feature type="domain" description="LUD" evidence="1">
    <location>
        <begin position="80"/>
        <end position="169"/>
    </location>
</feature>
<accession>H6SML4</accession>
<protein>
    <recommendedName>
        <fullName evidence="1">LUD domain-containing protein</fullName>
    </recommendedName>
</protein>
<dbReference type="SUPFAM" id="SSF100950">
    <property type="entry name" value="NagB/RpiA/CoA transferase-like"/>
    <property type="match status" value="1"/>
</dbReference>
<dbReference type="RefSeq" id="WP_014415780.1">
    <property type="nucleotide sequence ID" value="NC_017059.1"/>
</dbReference>
<keyword evidence="3" id="KW-1185">Reference proteome</keyword>
<dbReference type="InterPro" id="IPR003741">
    <property type="entry name" value="LUD_dom"/>
</dbReference>
<name>H6SML4_PARPM</name>
<dbReference type="KEGG" id="rpm:RSPPHO_02523"/>
<dbReference type="PANTHER" id="PTHR43682">
    <property type="entry name" value="LACTATE UTILIZATION PROTEIN C"/>
    <property type="match status" value="1"/>
</dbReference>
<dbReference type="AlphaFoldDB" id="H6SML4"/>
<evidence type="ECO:0000313" key="2">
    <source>
        <dbReference type="EMBL" id="CCG09149.1"/>
    </source>
</evidence>
<reference evidence="2 3" key="1">
    <citation type="submission" date="2012-02" db="EMBL/GenBank/DDBJ databases">
        <title>Shotgun genome sequence of Phaeospirillum photometricum DSM 122.</title>
        <authorList>
            <person name="Duquesne K."/>
            <person name="Sturgis J."/>
        </authorList>
    </citation>
    <scope>NUCLEOTIDE SEQUENCE [LARGE SCALE GENOMIC DNA]</scope>
    <source>
        <strain evidence="3">DSM122</strain>
    </source>
</reference>
<dbReference type="InterPro" id="IPR037171">
    <property type="entry name" value="NagB/RpiA_transferase-like"/>
</dbReference>
<dbReference type="Pfam" id="PF02589">
    <property type="entry name" value="LUD_dom"/>
    <property type="match status" value="1"/>
</dbReference>
<proteinExistence type="predicted"/>
<dbReference type="eggNOG" id="COG1556">
    <property type="taxonomic scope" value="Bacteria"/>
</dbReference>
<gene>
    <name evidence="2" type="ORF">RSPPHO_02523</name>
</gene>
<dbReference type="Proteomes" id="UP000033220">
    <property type="component" value="Chromosome DSM 122"/>
</dbReference>
<dbReference type="PATRIC" id="fig|1150469.3.peg.2868"/>
<dbReference type="EMBL" id="HE663493">
    <property type="protein sequence ID" value="CCG09149.1"/>
    <property type="molecule type" value="Genomic_DNA"/>
</dbReference>
<sequence>MGIRPPWSRLFLARVHTAAGTAERVAPAAVAAAVARWLGGLGVALDVVTSLDSPLRDGEAGLRVRQGRPTPEDRTAVVPALAGVAETGSVMVEATADRPGLLSFLPENHIVLVKRSDVVGSLDAALQRLRAGGMPSSAVFITGPSRTGDIEQTLQLGAHGPLRLHVLLIDDPA</sequence>
<dbReference type="HOGENOM" id="CLU_090664_3_0_5"/>
<dbReference type="InterPro" id="IPR024185">
    <property type="entry name" value="FTHF_cligase-like_sf"/>
</dbReference>
<dbReference type="STRING" id="1150469.RSPPHO_02523"/>
<dbReference type="OrthoDB" id="9794157at2"/>
<dbReference type="PANTHER" id="PTHR43682:SF1">
    <property type="entry name" value="LACTATE UTILIZATION PROTEIN C"/>
    <property type="match status" value="1"/>
</dbReference>